<reference evidence="2 3" key="1">
    <citation type="submission" date="2020-08" db="EMBL/GenBank/DDBJ databases">
        <title>Genomic Encyclopedia of Type Strains, Phase IV (KMG-IV): sequencing the most valuable type-strain genomes for metagenomic binning, comparative biology and taxonomic classification.</title>
        <authorList>
            <person name="Goeker M."/>
        </authorList>
    </citation>
    <scope>NUCLEOTIDE SEQUENCE [LARGE SCALE GENOMIC DNA]</scope>
    <source>
        <strain evidence="2 3">DSM 102238</strain>
    </source>
</reference>
<dbReference type="EMBL" id="JACIEK010000025">
    <property type="protein sequence ID" value="MBB4000639.1"/>
    <property type="molecule type" value="Genomic_DNA"/>
</dbReference>
<dbReference type="AlphaFoldDB" id="A0A7W6H8L8"/>
<evidence type="ECO:0000313" key="3">
    <source>
        <dbReference type="Proteomes" id="UP000542776"/>
    </source>
</evidence>
<proteinExistence type="predicted"/>
<feature type="domain" description="Glycosyl hydrolase family 95 N-terminal" evidence="1">
    <location>
        <begin position="67"/>
        <end position="333"/>
    </location>
</feature>
<name>A0A7W6H8L8_9HYPH</name>
<evidence type="ECO:0000259" key="1">
    <source>
        <dbReference type="Pfam" id="PF14498"/>
    </source>
</evidence>
<gene>
    <name evidence="2" type="ORF">GGR04_004519</name>
</gene>
<dbReference type="RefSeq" id="WP_210291933.1">
    <property type="nucleotide sequence ID" value="NZ_JACIEK010000025.1"/>
</dbReference>
<organism evidence="2 3">
    <name type="scientific">Aureimonas pseudogalii</name>
    <dbReference type="NCBI Taxonomy" id="1744844"/>
    <lineage>
        <taxon>Bacteria</taxon>
        <taxon>Pseudomonadati</taxon>
        <taxon>Pseudomonadota</taxon>
        <taxon>Alphaproteobacteria</taxon>
        <taxon>Hyphomicrobiales</taxon>
        <taxon>Aurantimonadaceae</taxon>
        <taxon>Aureimonas</taxon>
    </lineage>
</organism>
<dbReference type="PANTHER" id="PTHR31084:SF0">
    <property type="entry name" value="ALPHA-L-FUCOSIDASE 2"/>
    <property type="match status" value="1"/>
</dbReference>
<dbReference type="Pfam" id="PF14498">
    <property type="entry name" value="Glyco_hyd_65N_2"/>
    <property type="match status" value="1"/>
</dbReference>
<accession>A0A7W6H8L8</accession>
<dbReference type="GO" id="GO:0004560">
    <property type="term" value="F:alpha-L-fucosidase activity"/>
    <property type="evidence" value="ECO:0007669"/>
    <property type="project" value="TreeGrafter"/>
</dbReference>
<keyword evidence="3" id="KW-1185">Reference proteome</keyword>
<sequence length="352" mass="38278">MKTSVLGSACAMTESRMAENWEDKMTSDQQSGGFNRRDVLGLAAGLALTPLMPALSGAQTAPGNSRLWYRHPAADWNRALPLGNGTLGAMIFGRVAQERIQLNEATFYAGSPHTYDSPEALAALPEVRQLINAGRFKEAQDHAWFKMTGRPYKQMSYSSLGDLFLNFVSPAKPTEYRRELDISQAVATTTFGVGRRRFTREAFSSYPDQVIVMRLEAEAGFVDFDMVYRGQREANYSWATPATTLQADGDVNWLQKDDVGSPGDGVTIVVDGPKALLITGRNQEQMGIPGGLKYAIRVQAVGDGQIVASADGLRVRGAKGLTLIISAATSYVNFADVSGDPVAIVRERTGRR</sequence>
<dbReference type="PANTHER" id="PTHR31084">
    <property type="entry name" value="ALPHA-L-FUCOSIDASE 2"/>
    <property type="match status" value="1"/>
</dbReference>
<dbReference type="Gene3D" id="2.70.98.50">
    <property type="entry name" value="putative glycoside hydrolase family protein from bacillus halodurans"/>
    <property type="match status" value="1"/>
</dbReference>
<protein>
    <recommendedName>
        <fullName evidence="1">Glycosyl hydrolase family 95 N-terminal domain-containing protein</fullName>
    </recommendedName>
</protein>
<evidence type="ECO:0000313" key="2">
    <source>
        <dbReference type="EMBL" id="MBB4000639.1"/>
    </source>
</evidence>
<dbReference type="Proteomes" id="UP000542776">
    <property type="component" value="Unassembled WGS sequence"/>
</dbReference>
<dbReference type="InterPro" id="IPR027414">
    <property type="entry name" value="GH95_N_dom"/>
</dbReference>
<comment type="caution">
    <text evidence="2">The sequence shown here is derived from an EMBL/GenBank/DDBJ whole genome shotgun (WGS) entry which is preliminary data.</text>
</comment>